<evidence type="ECO:0000256" key="5">
    <source>
        <dbReference type="ARBA" id="ARBA00023002"/>
    </source>
</evidence>
<name>A0AAW1RMH3_9CHLO</name>
<dbReference type="GO" id="GO:0005737">
    <property type="term" value="C:cytoplasm"/>
    <property type="evidence" value="ECO:0007669"/>
    <property type="project" value="TreeGrafter"/>
</dbReference>
<dbReference type="PIRSF" id="PIRSF000189">
    <property type="entry name" value="D-aa_oxidase"/>
    <property type="match status" value="1"/>
</dbReference>
<comment type="caution">
    <text evidence="8">The sequence shown here is derived from an EMBL/GenBank/DDBJ whole genome shotgun (WGS) entry which is preliminary data.</text>
</comment>
<keyword evidence="3" id="KW-0285">Flavoprotein</keyword>
<evidence type="ECO:0000256" key="6">
    <source>
        <dbReference type="PIRSR" id="PIRSR000189-1"/>
    </source>
</evidence>
<dbReference type="PANTHER" id="PTHR11530:SF11">
    <property type="entry name" value="D-ASPARTATE OXIDASE"/>
    <property type="match status" value="1"/>
</dbReference>
<evidence type="ECO:0000256" key="3">
    <source>
        <dbReference type="ARBA" id="ARBA00022630"/>
    </source>
</evidence>
<organism evidence="8 9">
    <name type="scientific">Elliptochloris bilobata</name>
    <dbReference type="NCBI Taxonomy" id="381761"/>
    <lineage>
        <taxon>Eukaryota</taxon>
        <taxon>Viridiplantae</taxon>
        <taxon>Chlorophyta</taxon>
        <taxon>core chlorophytes</taxon>
        <taxon>Trebouxiophyceae</taxon>
        <taxon>Trebouxiophyceae incertae sedis</taxon>
        <taxon>Elliptochloris clade</taxon>
        <taxon>Elliptochloris</taxon>
    </lineage>
</organism>
<dbReference type="GO" id="GO:0019478">
    <property type="term" value="P:D-amino acid catabolic process"/>
    <property type="evidence" value="ECO:0007669"/>
    <property type="project" value="TreeGrafter"/>
</dbReference>
<reference evidence="8 9" key="1">
    <citation type="journal article" date="2024" name="Nat. Commun.">
        <title>Phylogenomics reveals the evolutionary origins of lichenization in chlorophyte algae.</title>
        <authorList>
            <person name="Puginier C."/>
            <person name="Libourel C."/>
            <person name="Otte J."/>
            <person name="Skaloud P."/>
            <person name="Haon M."/>
            <person name="Grisel S."/>
            <person name="Petersen M."/>
            <person name="Berrin J.G."/>
            <person name="Delaux P.M."/>
            <person name="Dal Grande F."/>
            <person name="Keller J."/>
        </authorList>
    </citation>
    <scope>NUCLEOTIDE SEQUENCE [LARGE SCALE GENOMIC DNA]</scope>
    <source>
        <strain evidence="8 9">SAG 245.80</strain>
    </source>
</reference>
<dbReference type="Proteomes" id="UP001445335">
    <property type="component" value="Unassembled WGS sequence"/>
</dbReference>
<dbReference type="Gene3D" id="3.40.50.720">
    <property type="entry name" value="NAD(P)-binding Rossmann-like Domain"/>
    <property type="match status" value="1"/>
</dbReference>
<keyword evidence="4 6" id="KW-0274">FAD</keyword>
<dbReference type="Gene3D" id="3.30.9.10">
    <property type="entry name" value="D-Amino Acid Oxidase, subunit A, domain 2"/>
    <property type="match status" value="1"/>
</dbReference>
<evidence type="ECO:0000256" key="1">
    <source>
        <dbReference type="ARBA" id="ARBA00001974"/>
    </source>
</evidence>
<proteinExistence type="inferred from homology"/>
<dbReference type="SUPFAM" id="SSF54373">
    <property type="entry name" value="FAD-linked reductases, C-terminal domain"/>
    <property type="match status" value="1"/>
</dbReference>
<dbReference type="AlphaFoldDB" id="A0AAW1RMH3"/>
<dbReference type="PANTHER" id="PTHR11530">
    <property type="entry name" value="D-AMINO ACID OXIDASE"/>
    <property type="match status" value="1"/>
</dbReference>
<protein>
    <recommendedName>
        <fullName evidence="7">FAD dependent oxidoreductase domain-containing protein</fullName>
    </recommendedName>
</protein>
<evidence type="ECO:0000313" key="9">
    <source>
        <dbReference type="Proteomes" id="UP001445335"/>
    </source>
</evidence>
<gene>
    <name evidence="8" type="ORF">WJX81_002770</name>
</gene>
<dbReference type="InterPro" id="IPR023209">
    <property type="entry name" value="DAO"/>
</dbReference>
<dbReference type="GO" id="GO:0071949">
    <property type="term" value="F:FAD binding"/>
    <property type="evidence" value="ECO:0007669"/>
    <property type="project" value="InterPro"/>
</dbReference>
<feature type="binding site" evidence="6">
    <location>
        <position position="322"/>
    </location>
    <ligand>
        <name>D-dopa</name>
        <dbReference type="ChEBI" id="CHEBI:149689"/>
    </ligand>
</feature>
<keyword evidence="5" id="KW-0560">Oxidoreductase</keyword>
<dbReference type="Pfam" id="PF01266">
    <property type="entry name" value="DAO"/>
    <property type="match status" value="1"/>
</dbReference>
<feature type="binding site" evidence="6">
    <location>
        <position position="287"/>
    </location>
    <ligand>
        <name>D-dopa</name>
        <dbReference type="ChEBI" id="CHEBI:149689"/>
    </ligand>
</feature>
<dbReference type="SUPFAM" id="SSF51971">
    <property type="entry name" value="Nucleotide-binding domain"/>
    <property type="match status" value="1"/>
</dbReference>
<dbReference type="InterPro" id="IPR006076">
    <property type="entry name" value="FAD-dep_OxRdtase"/>
</dbReference>
<evidence type="ECO:0000256" key="2">
    <source>
        <dbReference type="ARBA" id="ARBA00006730"/>
    </source>
</evidence>
<accession>A0AAW1RMH3</accession>
<keyword evidence="9" id="KW-1185">Reference proteome</keyword>
<feature type="binding site" evidence="6">
    <location>
        <position position="193"/>
    </location>
    <ligand>
        <name>FAD</name>
        <dbReference type="ChEBI" id="CHEBI:57692"/>
    </ligand>
</feature>
<feature type="binding site" evidence="6">
    <location>
        <begin position="50"/>
        <end position="51"/>
    </location>
    <ligand>
        <name>FAD</name>
        <dbReference type="ChEBI" id="CHEBI:57692"/>
    </ligand>
</feature>
<dbReference type="GO" id="GO:0003884">
    <property type="term" value="F:D-amino-acid oxidase activity"/>
    <property type="evidence" value="ECO:0007669"/>
    <property type="project" value="InterPro"/>
</dbReference>
<feature type="binding site" evidence="6">
    <location>
        <begin position="321"/>
        <end position="326"/>
    </location>
    <ligand>
        <name>FAD</name>
        <dbReference type="ChEBI" id="CHEBI:57692"/>
    </ligand>
</feature>
<evidence type="ECO:0000313" key="8">
    <source>
        <dbReference type="EMBL" id="KAK9834994.1"/>
    </source>
</evidence>
<feature type="binding site" evidence="6">
    <location>
        <position position="232"/>
    </location>
    <ligand>
        <name>D-dopa</name>
        <dbReference type="ChEBI" id="CHEBI:149689"/>
    </ligand>
</feature>
<comment type="similarity">
    <text evidence="2">Belongs to the DAMOX/DASOX family.</text>
</comment>
<dbReference type="EMBL" id="JALJOU010000030">
    <property type="protein sequence ID" value="KAK9834994.1"/>
    <property type="molecule type" value="Genomic_DNA"/>
</dbReference>
<sequence length="348" mass="38036">MVTAVSAPGGKRVCVLGAGVIGLSAALRISTEVRGVAVTLVADKFGRGTTSDGSGGLWEPYKLGDTPAELVNKWGAETYQYLQDLYYSEAGGEAGVTEVIAHQLWTQPGWSDPVWRDVVPHFHHMSARELARFNAAGRCEYSGGYSFTTLLCEQRRYLPWLTERVLRAGVTLAHQTITSLRELAGYDLVVNCTGLGAKLLFGDEGMYPVRGHVIRVRAPWVKANYFVDEDNYILPNLDTVVLGGTAQYGDTDLEPREEDRRHIWEGVLRMMPSLRGAPVEREWVGLRPGRDSVRLEAEDVALPAGDGPVDTLSVIHCYGHGGAGVTLHWGCAADVVRLAEQRLATMEA</sequence>
<feature type="domain" description="FAD dependent oxidoreductase" evidence="7">
    <location>
        <begin position="12"/>
        <end position="336"/>
    </location>
</feature>
<evidence type="ECO:0000256" key="4">
    <source>
        <dbReference type="ARBA" id="ARBA00022827"/>
    </source>
</evidence>
<comment type="cofactor">
    <cofactor evidence="1 6">
        <name>FAD</name>
        <dbReference type="ChEBI" id="CHEBI:57692"/>
    </cofactor>
</comment>
<evidence type="ECO:0000259" key="7">
    <source>
        <dbReference type="Pfam" id="PF01266"/>
    </source>
</evidence>